<keyword evidence="1" id="KW-1133">Transmembrane helix</keyword>
<organism evidence="2 3">
    <name type="scientific">Halomonas citrativorans</name>
    <dbReference type="NCBI Taxonomy" id="2742612"/>
    <lineage>
        <taxon>Bacteria</taxon>
        <taxon>Pseudomonadati</taxon>
        <taxon>Pseudomonadota</taxon>
        <taxon>Gammaproteobacteria</taxon>
        <taxon>Oceanospirillales</taxon>
        <taxon>Halomonadaceae</taxon>
        <taxon>Halomonas</taxon>
    </lineage>
</organism>
<protein>
    <submittedName>
        <fullName evidence="2">Uncharacterized protein</fullName>
    </submittedName>
</protein>
<reference evidence="2 3" key="1">
    <citation type="submission" date="2020-07" db="EMBL/GenBank/DDBJ databases">
        <title>Halophilic bacteria isolated from french cheeses.</title>
        <authorList>
            <person name="Kothe C.I."/>
            <person name="Farah-Kraiem B."/>
            <person name="Renault P."/>
            <person name="Dridi B."/>
        </authorList>
    </citation>
    <scope>NUCLEOTIDE SEQUENCE [LARGE SCALE GENOMIC DNA]</scope>
    <source>
        <strain evidence="2 3">FME16</strain>
    </source>
</reference>
<evidence type="ECO:0000256" key="1">
    <source>
        <dbReference type="SAM" id="Phobius"/>
    </source>
</evidence>
<keyword evidence="1" id="KW-0812">Transmembrane</keyword>
<proteinExistence type="predicted"/>
<accession>A0ABR9F8T3</accession>
<gene>
    <name evidence="2" type="ORF">EI163_04830</name>
</gene>
<sequence length="168" mass="18677">MKILPKTAGFSGLQGLKVLILVTGLALAMSTWYLFFHQYHDNSHVTWFPSAASCDVHAHPCSVALGSGRQLTFHIDVNGPIEAHAALPLEVDIQGIPAHQVNVDLVDRYRDSRIERFVLDAITPSRFRGQGQVDKEVQTATPWRARVILETPEGDVGSWFDFEVVKKS</sequence>
<dbReference type="Proteomes" id="UP000754821">
    <property type="component" value="Unassembled WGS sequence"/>
</dbReference>
<name>A0ABR9F8T3_9GAMM</name>
<keyword evidence="3" id="KW-1185">Reference proteome</keyword>
<comment type="caution">
    <text evidence="2">The sequence shown here is derived from an EMBL/GenBank/DDBJ whole genome shotgun (WGS) entry which is preliminary data.</text>
</comment>
<dbReference type="EMBL" id="RRZC01000003">
    <property type="protein sequence ID" value="MBE0402888.1"/>
    <property type="molecule type" value="Genomic_DNA"/>
</dbReference>
<evidence type="ECO:0000313" key="2">
    <source>
        <dbReference type="EMBL" id="MBE0402888.1"/>
    </source>
</evidence>
<dbReference type="RefSeq" id="WP_192526892.1">
    <property type="nucleotide sequence ID" value="NZ_RRZC01000003.1"/>
</dbReference>
<keyword evidence="1" id="KW-0472">Membrane</keyword>
<feature type="transmembrane region" description="Helical" evidence="1">
    <location>
        <begin position="12"/>
        <end position="35"/>
    </location>
</feature>
<evidence type="ECO:0000313" key="3">
    <source>
        <dbReference type="Proteomes" id="UP000754821"/>
    </source>
</evidence>